<dbReference type="SUPFAM" id="SSF46689">
    <property type="entry name" value="Homeodomain-like"/>
    <property type="match status" value="1"/>
</dbReference>
<evidence type="ECO:0000259" key="3">
    <source>
        <dbReference type="PROSITE" id="PS01124"/>
    </source>
</evidence>
<proteinExistence type="predicted"/>
<comment type="caution">
    <text evidence="4">The sequence shown here is derived from an EMBL/GenBank/DDBJ whole genome shotgun (WGS) entry which is preliminary data.</text>
</comment>
<dbReference type="AlphaFoldDB" id="A0A090WZD9"/>
<organism evidence="4 5">
    <name type="scientific">Algibacter lectus</name>
    <dbReference type="NCBI Taxonomy" id="221126"/>
    <lineage>
        <taxon>Bacteria</taxon>
        <taxon>Pseudomonadati</taxon>
        <taxon>Bacteroidota</taxon>
        <taxon>Flavobacteriia</taxon>
        <taxon>Flavobacteriales</taxon>
        <taxon>Flavobacteriaceae</taxon>
        <taxon>Algibacter</taxon>
    </lineage>
</organism>
<dbReference type="InterPro" id="IPR018060">
    <property type="entry name" value="HTH_AraC"/>
</dbReference>
<evidence type="ECO:0000313" key="5">
    <source>
        <dbReference type="Proteomes" id="UP000029643"/>
    </source>
</evidence>
<sequence>MKQFLKNNVDKNYSLNELSNEIGLNENELKTEFKRVFDCSVCQYFISEKMKKSEHLLQNTELPIYLIAEEVGYKNATHFSAAFKRFYDETPRVCRARV</sequence>
<reference evidence="4 5" key="1">
    <citation type="journal article" date="2014" name="Genome Announc.">
        <title>Draft Genome Sequences of Marine Flavobacterium Algibacter lectus Strains SS8 and NR4.</title>
        <authorList>
            <person name="Takatani N."/>
            <person name="Nakanishi M."/>
            <person name="Meirelles P."/>
            <person name="Mino S."/>
            <person name="Suda W."/>
            <person name="Oshima K."/>
            <person name="Hattori M."/>
            <person name="Ohkuma M."/>
            <person name="Hosokawa M."/>
            <person name="Miyashita K."/>
            <person name="Thompson F.L."/>
            <person name="Niwa A."/>
            <person name="Sawabe T."/>
            <person name="Sawabe T."/>
        </authorList>
    </citation>
    <scope>NUCLEOTIDE SEQUENCE [LARGE SCALE GENOMIC DNA]</scope>
    <source>
        <strain evidence="5">JCM19274</strain>
    </source>
</reference>
<keyword evidence="1" id="KW-0805">Transcription regulation</keyword>
<dbReference type="SMART" id="SM00342">
    <property type="entry name" value="HTH_ARAC"/>
    <property type="match status" value="1"/>
</dbReference>
<dbReference type="Pfam" id="PF12833">
    <property type="entry name" value="HTH_18"/>
    <property type="match status" value="1"/>
</dbReference>
<dbReference type="EMBL" id="BBNU01000029">
    <property type="protein sequence ID" value="GAL82455.1"/>
    <property type="molecule type" value="Genomic_DNA"/>
</dbReference>
<dbReference type="Proteomes" id="UP000029643">
    <property type="component" value="Unassembled WGS sequence"/>
</dbReference>
<evidence type="ECO:0000256" key="1">
    <source>
        <dbReference type="ARBA" id="ARBA00023015"/>
    </source>
</evidence>
<name>A0A090WZD9_9FLAO</name>
<gene>
    <name evidence="4" type="ORF">JCM19274_2972</name>
</gene>
<dbReference type="InterPro" id="IPR053142">
    <property type="entry name" value="PchR_regulatory_protein"/>
</dbReference>
<evidence type="ECO:0000256" key="2">
    <source>
        <dbReference type="ARBA" id="ARBA00023163"/>
    </source>
</evidence>
<evidence type="ECO:0000313" key="4">
    <source>
        <dbReference type="EMBL" id="GAL82455.1"/>
    </source>
</evidence>
<dbReference type="Gene3D" id="1.10.10.60">
    <property type="entry name" value="Homeodomain-like"/>
    <property type="match status" value="1"/>
</dbReference>
<feature type="domain" description="HTH araC/xylS-type" evidence="3">
    <location>
        <begin position="1"/>
        <end position="97"/>
    </location>
</feature>
<accession>A0A090WZD9</accession>
<dbReference type="PANTHER" id="PTHR47893">
    <property type="entry name" value="REGULATORY PROTEIN PCHR"/>
    <property type="match status" value="1"/>
</dbReference>
<dbReference type="RefSeq" id="WP_042501306.1">
    <property type="nucleotide sequence ID" value="NZ_BBNU01000029.1"/>
</dbReference>
<dbReference type="GO" id="GO:0043565">
    <property type="term" value="F:sequence-specific DNA binding"/>
    <property type="evidence" value="ECO:0007669"/>
    <property type="project" value="InterPro"/>
</dbReference>
<keyword evidence="2" id="KW-0804">Transcription</keyword>
<dbReference type="PANTHER" id="PTHR47893:SF1">
    <property type="entry name" value="REGULATORY PROTEIN PCHR"/>
    <property type="match status" value="1"/>
</dbReference>
<dbReference type="InterPro" id="IPR009057">
    <property type="entry name" value="Homeodomain-like_sf"/>
</dbReference>
<dbReference type="GO" id="GO:0003700">
    <property type="term" value="F:DNA-binding transcription factor activity"/>
    <property type="evidence" value="ECO:0007669"/>
    <property type="project" value="InterPro"/>
</dbReference>
<dbReference type="PROSITE" id="PS01124">
    <property type="entry name" value="HTH_ARAC_FAMILY_2"/>
    <property type="match status" value="1"/>
</dbReference>
<protein>
    <submittedName>
        <fullName evidence="4">Transcriptional regulator</fullName>
    </submittedName>
</protein>